<sequence length="91" mass="9625">MSVYFAVKAQDGATLVRHSPVKDDAHNSYVDIAVIGRTLQAKAATSLVAGMAEGTRVDASGYETETSFKGNKEVRYTITKLKEAGPTSSSA</sequence>
<accession>A0A517WW42</accession>
<evidence type="ECO:0000313" key="1">
    <source>
        <dbReference type="EMBL" id="QDU09476.1"/>
    </source>
</evidence>
<keyword evidence="2" id="KW-1185">Reference proteome</keyword>
<protein>
    <submittedName>
        <fullName evidence="1">Uncharacterized protein</fullName>
    </submittedName>
</protein>
<dbReference type="AlphaFoldDB" id="A0A517WW42"/>
<name>A0A517WW42_9PLAN</name>
<organism evidence="1 2">
    <name type="scientific">Gimesia aquarii</name>
    <dbReference type="NCBI Taxonomy" id="2527964"/>
    <lineage>
        <taxon>Bacteria</taxon>
        <taxon>Pseudomonadati</taxon>
        <taxon>Planctomycetota</taxon>
        <taxon>Planctomycetia</taxon>
        <taxon>Planctomycetales</taxon>
        <taxon>Planctomycetaceae</taxon>
        <taxon>Gimesia</taxon>
    </lineage>
</organism>
<dbReference type="Proteomes" id="UP000318384">
    <property type="component" value="Chromosome"/>
</dbReference>
<dbReference type="RefSeq" id="WP_145175746.1">
    <property type="nucleotide sequence ID" value="NZ_CP037422.1"/>
</dbReference>
<gene>
    <name evidence="1" type="ORF">V202x_28510</name>
</gene>
<evidence type="ECO:0000313" key="2">
    <source>
        <dbReference type="Proteomes" id="UP000318384"/>
    </source>
</evidence>
<proteinExistence type="predicted"/>
<dbReference type="EMBL" id="CP037422">
    <property type="protein sequence ID" value="QDU09476.1"/>
    <property type="molecule type" value="Genomic_DNA"/>
</dbReference>
<reference evidence="1 2" key="1">
    <citation type="submission" date="2019-03" db="EMBL/GenBank/DDBJ databases">
        <title>Deep-cultivation of Planctomycetes and their phenomic and genomic characterization uncovers novel biology.</title>
        <authorList>
            <person name="Wiegand S."/>
            <person name="Jogler M."/>
            <person name="Boedeker C."/>
            <person name="Pinto D."/>
            <person name="Vollmers J."/>
            <person name="Rivas-Marin E."/>
            <person name="Kohn T."/>
            <person name="Peeters S.H."/>
            <person name="Heuer A."/>
            <person name="Rast P."/>
            <person name="Oberbeckmann S."/>
            <person name="Bunk B."/>
            <person name="Jeske O."/>
            <person name="Meyerdierks A."/>
            <person name="Storesund J.E."/>
            <person name="Kallscheuer N."/>
            <person name="Luecker S."/>
            <person name="Lage O.M."/>
            <person name="Pohl T."/>
            <person name="Merkel B.J."/>
            <person name="Hornburger P."/>
            <person name="Mueller R.-W."/>
            <person name="Bruemmer F."/>
            <person name="Labrenz M."/>
            <person name="Spormann A.M."/>
            <person name="Op den Camp H."/>
            <person name="Overmann J."/>
            <person name="Amann R."/>
            <person name="Jetten M.S.M."/>
            <person name="Mascher T."/>
            <person name="Medema M.H."/>
            <person name="Devos D.P."/>
            <person name="Kaster A.-K."/>
            <person name="Ovreas L."/>
            <person name="Rohde M."/>
            <person name="Galperin M.Y."/>
            <person name="Jogler C."/>
        </authorList>
    </citation>
    <scope>NUCLEOTIDE SEQUENCE [LARGE SCALE GENOMIC DNA]</scope>
    <source>
        <strain evidence="1 2">V202</strain>
    </source>
</reference>